<comment type="caution">
    <text evidence="2">The sequence shown here is derived from an EMBL/GenBank/DDBJ whole genome shotgun (WGS) entry which is preliminary data.</text>
</comment>
<feature type="compositionally biased region" description="Gly residues" evidence="1">
    <location>
        <begin position="1"/>
        <end position="12"/>
    </location>
</feature>
<dbReference type="Proteomes" id="UP000600918">
    <property type="component" value="Unassembled WGS sequence"/>
</dbReference>
<evidence type="ECO:0000256" key="1">
    <source>
        <dbReference type="SAM" id="MobiDB-lite"/>
    </source>
</evidence>
<keyword evidence="3" id="KW-1185">Reference proteome</keyword>
<organism evidence="2 3">
    <name type="scientific">Vespula pensylvanica</name>
    <name type="common">Western yellow jacket</name>
    <name type="synonym">Wasp</name>
    <dbReference type="NCBI Taxonomy" id="30213"/>
    <lineage>
        <taxon>Eukaryota</taxon>
        <taxon>Metazoa</taxon>
        <taxon>Ecdysozoa</taxon>
        <taxon>Arthropoda</taxon>
        <taxon>Hexapoda</taxon>
        <taxon>Insecta</taxon>
        <taxon>Pterygota</taxon>
        <taxon>Neoptera</taxon>
        <taxon>Endopterygota</taxon>
        <taxon>Hymenoptera</taxon>
        <taxon>Apocrita</taxon>
        <taxon>Aculeata</taxon>
        <taxon>Vespoidea</taxon>
        <taxon>Vespidae</taxon>
        <taxon>Vespinae</taxon>
        <taxon>Vespula</taxon>
    </lineage>
</organism>
<protein>
    <submittedName>
        <fullName evidence="2">Uncharacterized protein</fullName>
    </submittedName>
</protein>
<feature type="region of interest" description="Disordered" evidence="1">
    <location>
        <begin position="1"/>
        <end position="47"/>
    </location>
</feature>
<accession>A0A834U575</accession>
<proteinExistence type="predicted"/>
<gene>
    <name evidence="2" type="ORF">H0235_011458</name>
</gene>
<sequence length="111" mass="11797">MTEGGGGSGGFVGPSEGMGLDVKSEGTTLSRGCESSVETIVGGQKRSRSATAFGIPQWFYALEGEAGPYVCARLENIDTLDMTDQWNQITEFLRESAEANSSNQGVNYSPY</sequence>
<evidence type="ECO:0000313" key="3">
    <source>
        <dbReference type="Proteomes" id="UP000600918"/>
    </source>
</evidence>
<dbReference type="AlphaFoldDB" id="A0A834U575"/>
<dbReference type="EMBL" id="JACSDY010000010">
    <property type="protein sequence ID" value="KAF7416927.1"/>
    <property type="molecule type" value="Genomic_DNA"/>
</dbReference>
<name>A0A834U575_VESPE</name>
<evidence type="ECO:0000313" key="2">
    <source>
        <dbReference type="EMBL" id="KAF7416927.1"/>
    </source>
</evidence>
<reference evidence="2" key="1">
    <citation type="journal article" date="2020" name="G3 (Bethesda)">
        <title>High-Quality Assemblies for Three Invasive Social Wasps from the &lt;i&gt;Vespula&lt;/i&gt; Genus.</title>
        <authorList>
            <person name="Harrop T.W.R."/>
            <person name="Guhlin J."/>
            <person name="McLaughlin G.M."/>
            <person name="Permina E."/>
            <person name="Stockwell P."/>
            <person name="Gilligan J."/>
            <person name="Le Lec M.F."/>
            <person name="Gruber M.A.M."/>
            <person name="Quinn O."/>
            <person name="Lovegrove M."/>
            <person name="Duncan E.J."/>
            <person name="Remnant E.J."/>
            <person name="Van Eeckhoven J."/>
            <person name="Graham B."/>
            <person name="Knapp R.A."/>
            <person name="Langford K.W."/>
            <person name="Kronenberg Z."/>
            <person name="Press M.O."/>
            <person name="Eacker S.M."/>
            <person name="Wilson-Rankin E.E."/>
            <person name="Purcell J."/>
            <person name="Lester P.J."/>
            <person name="Dearden P.K."/>
        </authorList>
    </citation>
    <scope>NUCLEOTIDE SEQUENCE</scope>
    <source>
        <strain evidence="2">Volc-1</strain>
    </source>
</reference>